<organism evidence="2 3">
    <name type="scientific">Frigoriglobus tundricola</name>
    <dbReference type="NCBI Taxonomy" id="2774151"/>
    <lineage>
        <taxon>Bacteria</taxon>
        <taxon>Pseudomonadati</taxon>
        <taxon>Planctomycetota</taxon>
        <taxon>Planctomycetia</taxon>
        <taxon>Gemmatales</taxon>
        <taxon>Gemmataceae</taxon>
        <taxon>Frigoriglobus</taxon>
    </lineage>
</organism>
<sequence length="39" mass="4534">MRRSYRRKQNTEKVVTRRASSRNAATDKTIRPNSIACNP</sequence>
<accession>A0A6M5YM26</accession>
<keyword evidence="3" id="KW-1185">Reference proteome</keyword>
<dbReference type="EMBL" id="CP053452">
    <property type="protein sequence ID" value="QJW94012.1"/>
    <property type="molecule type" value="Genomic_DNA"/>
</dbReference>
<evidence type="ECO:0000313" key="2">
    <source>
        <dbReference type="EMBL" id="QJW94012.1"/>
    </source>
</evidence>
<feature type="compositionally biased region" description="Polar residues" evidence="1">
    <location>
        <begin position="21"/>
        <end position="39"/>
    </location>
</feature>
<dbReference type="AlphaFoldDB" id="A0A6M5YM26"/>
<protein>
    <submittedName>
        <fullName evidence="2">Uncharacterized protein</fullName>
    </submittedName>
</protein>
<name>A0A6M5YM26_9BACT</name>
<gene>
    <name evidence="2" type="ORF">FTUN_1531</name>
</gene>
<proteinExistence type="predicted"/>
<evidence type="ECO:0000256" key="1">
    <source>
        <dbReference type="SAM" id="MobiDB-lite"/>
    </source>
</evidence>
<evidence type="ECO:0000313" key="3">
    <source>
        <dbReference type="Proteomes" id="UP000503447"/>
    </source>
</evidence>
<reference evidence="3" key="1">
    <citation type="submission" date="2020-05" db="EMBL/GenBank/DDBJ databases">
        <title>Frigoriglobus tundricola gen. nov., sp. nov., a psychrotolerant cellulolytic planctomycete of the family Gemmataceae with two divergent copies of 16S rRNA gene.</title>
        <authorList>
            <person name="Kulichevskaya I.S."/>
            <person name="Ivanova A.A."/>
            <person name="Naumoff D.G."/>
            <person name="Beletsky A.V."/>
            <person name="Rijpstra W.I.C."/>
            <person name="Sinninghe Damste J.S."/>
            <person name="Mardanov A.V."/>
            <person name="Ravin N.V."/>
            <person name="Dedysh S.N."/>
        </authorList>
    </citation>
    <scope>NUCLEOTIDE SEQUENCE [LARGE SCALE GENOMIC DNA]</scope>
    <source>
        <strain evidence="3">PL17</strain>
    </source>
</reference>
<feature type="region of interest" description="Disordered" evidence="1">
    <location>
        <begin position="1"/>
        <end position="39"/>
    </location>
</feature>
<dbReference type="KEGG" id="ftj:FTUN_1531"/>
<dbReference type="Proteomes" id="UP000503447">
    <property type="component" value="Chromosome"/>
</dbReference>